<sequence length="80" mass="8427">MTEASAREKSRQQRGPRARRVRGADGDGERARRAQGKSTDVGGVSPKREPDLRDLSLAQASSVLGLGFSGTGSRAVFGLS</sequence>
<dbReference type="AlphaFoldDB" id="A0AAV7PVL9"/>
<dbReference type="EMBL" id="JANPWB010000011">
    <property type="protein sequence ID" value="KAJ1129868.1"/>
    <property type="molecule type" value="Genomic_DNA"/>
</dbReference>
<evidence type="ECO:0000256" key="1">
    <source>
        <dbReference type="SAM" id="MobiDB-lite"/>
    </source>
</evidence>
<evidence type="ECO:0000313" key="2">
    <source>
        <dbReference type="EMBL" id="KAJ1129868.1"/>
    </source>
</evidence>
<feature type="compositionally biased region" description="Basic and acidic residues" evidence="1">
    <location>
        <begin position="22"/>
        <end position="32"/>
    </location>
</feature>
<comment type="caution">
    <text evidence="2">The sequence shown here is derived from an EMBL/GenBank/DDBJ whole genome shotgun (WGS) entry which is preliminary data.</text>
</comment>
<organism evidence="2 3">
    <name type="scientific">Pleurodeles waltl</name>
    <name type="common">Iberian ribbed newt</name>
    <dbReference type="NCBI Taxonomy" id="8319"/>
    <lineage>
        <taxon>Eukaryota</taxon>
        <taxon>Metazoa</taxon>
        <taxon>Chordata</taxon>
        <taxon>Craniata</taxon>
        <taxon>Vertebrata</taxon>
        <taxon>Euteleostomi</taxon>
        <taxon>Amphibia</taxon>
        <taxon>Batrachia</taxon>
        <taxon>Caudata</taxon>
        <taxon>Salamandroidea</taxon>
        <taxon>Salamandridae</taxon>
        <taxon>Pleurodelinae</taxon>
        <taxon>Pleurodeles</taxon>
    </lineage>
</organism>
<accession>A0AAV7PVL9</accession>
<protein>
    <submittedName>
        <fullName evidence="2">Uncharacterized protein</fullName>
    </submittedName>
</protein>
<feature type="compositionally biased region" description="Basic and acidic residues" evidence="1">
    <location>
        <begin position="1"/>
        <end position="11"/>
    </location>
</feature>
<dbReference type="Proteomes" id="UP001066276">
    <property type="component" value="Chromosome 7"/>
</dbReference>
<feature type="region of interest" description="Disordered" evidence="1">
    <location>
        <begin position="1"/>
        <end position="53"/>
    </location>
</feature>
<reference evidence="2" key="1">
    <citation type="journal article" date="2022" name="bioRxiv">
        <title>Sequencing and chromosome-scale assembly of the giantPleurodeles waltlgenome.</title>
        <authorList>
            <person name="Brown T."/>
            <person name="Elewa A."/>
            <person name="Iarovenko S."/>
            <person name="Subramanian E."/>
            <person name="Araus A.J."/>
            <person name="Petzold A."/>
            <person name="Susuki M."/>
            <person name="Suzuki K.-i.T."/>
            <person name="Hayashi T."/>
            <person name="Toyoda A."/>
            <person name="Oliveira C."/>
            <person name="Osipova E."/>
            <person name="Leigh N.D."/>
            <person name="Simon A."/>
            <person name="Yun M.H."/>
        </authorList>
    </citation>
    <scope>NUCLEOTIDE SEQUENCE</scope>
    <source>
        <strain evidence="2">20211129_DDA</strain>
        <tissue evidence="2">Liver</tissue>
    </source>
</reference>
<evidence type="ECO:0000313" key="3">
    <source>
        <dbReference type="Proteomes" id="UP001066276"/>
    </source>
</evidence>
<proteinExistence type="predicted"/>
<feature type="compositionally biased region" description="Basic residues" evidence="1">
    <location>
        <begin position="12"/>
        <end position="21"/>
    </location>
</feature>
<keyword evidence="3" id="KW-1185">Reference proteome</keyword>
<name>A0AAV7PVL9_PLEWA</name>
<gene>
    <name evidence="2" type="ORF">NDU88_008230</name>
</gene>